<dbReference type="Proteomes" id="UP000095453">
    <property type="component" value="Unassembled WGS sequence"/>
</dbReference>
<gene>
    <name evidence="1" type="ORF">ERS852444_02203</name>
</gene>
<dbReference type="AlphaFoldDB" id="A0A173UR43"/>
<accession>A0A173UR43</accession>
<dbReference type="EMBL" id="CYXX01000016">
    <property type="protein sequence ID" value="CUN16910.1"/>
    <property type="molecule type" value="Genomic_DNA"/>
</dbReference>
<reference evidence="1 2" key="1">
    <citation type="submission" date="2015-09" db="EMBL/GenBank/DDBJ databases">
        <authorList>
            <consortium name="Pathogen Informatics"/>
        </authorList>
    </citation>
    <scope>NUCLEOTIDE SEQUENCE [LARGE SCALE GENOMIC DNA]</scope>
    <source>
        <strain evidence="1 2">2789STDY5608887</strain>
    </source>
</reference>
<evidence type="ECO:0000313" key="2">
    <source>
        <dbReference type="Proteomes" id="UP000095453"/>
    </source>
</evidence>
<proteinExistence type="predicted"/>
<name>A0A173UR43_9FIRM</name>
<evidence type="ECO:0000313" key="1">
    <source>
        <dbReference type="EMBL" id="CUN16910.1"/>
    </source>
</evidence>
<sequence>MNIKMINKIKSQGHPCRGCPYVFTRGGTDCIMDAVPGDCAWYFYKRLMGHTDATIPSEEIRKQYREYVKRQSKAEEKLERGIDMLLEVAELKYGRQYAQSLKKKMRGGTD</sequence>
<protein>
    <submittedName>
        <fullName evidence="1">Uncharacterized protein</fullName>
    </submittedName>
</protein>
<organism evidence="1 2">
    <name type="scientific">Roseburia inulinivorans</name>
    <dbReference type="NCBI Taxonomy" id="360807"/>
    <lineage>
        <taxon>Bacteria</taxon>
        <taxon>Bacillati</taxon>
        <taxon>Bacillota</taxon>
        <taxon>Clostridia</taxon>
        <taxon>Lachnospirales</taxon>
        <taxon>Lachnospiraceae</taxon>
        <taxon>Roseburia</taxon>
    </lineage>
</organism>
<dbReference type="RefSeq" id="WP_055169960.1">
    <property type="nucleotide sequence ID" value="NZ_CYXX01000016.1"/>
</dbReference>